<feature type="non-terminal residue" evidence="1">
    <location>
        <position position="1"/>
    </location>
</feature>
<evidence type="ECO:0000313" key="1">
    <source>
        <dbReference type="EMBL" id="CAG8539370.1"/>
    </source>
</evidence>
<name>A0ACA9LSA8_9GLOM</name>
<accession>A0ACA9LSA8</accession>
<protein>
    <submittedName>
        <fullName evidence="1">5690_t:CDS:1</fullName>
    </submittedName>
</protein>
<reference evidence="1" key="1">
    <citation type="submission" date="2021-06" db="EMBL/GenBank/DDBJ databases">
        <authorList>
            <person name="Kallberg Y."/>
            <person name="Tangrot J."/>
            <person name="Rosling A."/>
        </authorList>
    </citation>
    <scope>NUCLEOTIDE SEQUENCE</scope>
    <source>
        <strain evidence="1">CL356</strain>
    </source>
</reference>
<dbReference type="Proteomes" id="UP000789525">
    <property type="component" value="Unassembled WGS sequence"/>
</dbReference>
<keyword evidence="2" id="KW-1185">Reference proteome</keyword>
<dbReference type="EMBL" id="CAJVPT010007246">
    <property type="protein sequence ID" value="CAG8539370.1"/>
    <property type="molecule type" value="Genomic_DNA"/>
</dbReference>
<organism evidence="1 2">
    <name type="scientific">Acaulospora colombiana</name>
    <dbReference type="NCBI Taxonomy" id="27376"/>
    <lineage>
        <taxon>Eukaryota</taxon>
        <taxon>Fungi</taxon>
        <taxon>Fungi incertae sedis</taxon>
        <taxon>Mucoromycota</taxon>
        <taxon>Glomeromycotina</taxon>
        <taxon>Glomeromycetes</taxon>
        <taxon>Diversisporales</taxon>
        <taxon>Acaulosporaceae</taxon>
        <taxon>Acaulospora</taxon>
    </lineage>
</organism>
<sequence length="216" mass="24503">WTFRDNDLYTEIIPQLAFGTIMLLIGLLGVRSHWRFTGLLNKTRKSTVSKIHIVTKLEYFRPIDNIDNDNTGNESVLVITENELNSKGVSSSATSKTARSNFLEPPSKRWSKYIPVTENSPWSSRNSSRNECQSWYVDVQEDVSRPVNSKQVYESIPMDVFTPPLTPPSPYRPHSTRDIEGSSSPSFHFPSNTLLPNPDFLVLTSTSQSPSPRIRK</sequence>
<comment type="caution">
    <text evidence="1">The sequence shown here is derived from an EMBL/GenBank/DDBJ whole genome shotgun (WGS) entry which is preliminary data.</text>
</comment>
<proteinExistence type="predicted"/>
<gene>
    <name evidence="1" type="ORF">ACOLOM_LOCUS4409</name>
</gene>
<evidence type="ECO:0000313" key="2">
    <source>
        <dbReference type="Proteomes" id="UP000789525"/>
    </source>
</evidence>